<protein>
    <submittedName>
        <fullName evidence="1">GAF domain-containing protein</fullName>
    </submittedName>
</protein>
<accession>A0A7D7W662</accession>
<name>A0A7D7W662_9MICO</name>
<dbReference type="RefSeq" id="WP_182253590.1">
    <property type="nucleotide sequence ID" value="NZ_CP043732.1"/>
</dbReference>
<sequence>MATTPDLADLARSLVRVHDAVLSGARPPEHPRPVVARSWARTMNLGVDPEGRSRRDPLAWSQVEERRRRSPLSTVLDELRMPLLAAADAASYLVVVTDADGVVLWRSGAPGVKMQADRLGFVEGAVWTEDAVGTNAIGTALAEASPVQLFSAEHFENAQVPWYCTASPVHDPMDGTLLGIVDVSGPALTLHPAIRALVGASVQLAQARLQRRHGDRLERLRRTVHPLLAGVGGPLLVVDDAGWVATQQGLAPRDRIEAPQADRAVAVPGLGICMPERLADGWLIRPSEQRAALEAVIDVSGAQALLEVRGPASAWRSALSPRHAELLVALAERGRAGMNAAELSIRLFGDAAHQVTVRAEFSRLRRAIGALVAGNPYRIAEGVALSVRRSRG</sequence>
<reference evidence="1 2" key="1">
    <citation type="journal article" date="2020" name="Front. Microbiol.">
        <title>Design of Bacterial Strain-Specific qPCR Assays Using NGS Data and Publicly Available Resources and Its Application to Track Biocontrol Strains.</title>
        <authorList>
            <person name="Hernandez I."/>
            <person name="Sant C."/>
            <person name="Martinez R."/>
            <person name="Fernandez C."/>
        </authorList>
    </citation>
    <scope>NUCLEOTIDE SEQUENCE [LARGE SCALE GENOMIC DNA]</scope>
    <source>
        <strain evidence="1 2">B24</strain>
    </source>
</reference>
<dbReference type="AlphaFoldDB" id="A0A7D7W662"/>
<organism evidence="1 2">
    <name type="scientific">Microbacterium esteraromaticum</name>
    <dbReference type="NCBI Taxonomy" id="57043"/>
    <lineage>
        <taxon>Bacteria</taxon>
        <taxon>Bacillati</taxon>
        <taxon>Actinomycetota</taxon>
        <taxon>Actinomycetes</taxon>
        <taxon>Micrococcales</taxon>
        <taxon>Microbacteriaceae</taxon>
        <taxon>Microbacterium</taxon>
    </lineage>
</organism>
<evidence type="ECO:0000313" key="1">
    <source>
        <dbReference type="EMBL" id="QMU95798.1"/>
    </source>
</evidence>
<dbReference type="InterPro" id="IPR029016">
    <property type="entry name" value="GAF-like_dom_sf"/>
</dbReference>
<dbReference type="Gene3D" id="3.30.450.40">
    <property type="match status" value="1"/>
</dbReference>
<gene>
    <name evidence="1" type="ORF">FVO59_00200</name>
</gene>
<dbReference type="EMBL" id="CP043732">
    <property type="protein sequence ID" value="QMU95798.1"/>
    <property type="molecule type" value="Genomic_DNA"/>
</dbReference>
<evidence type="ECO:0000313" key="2">
    <source>
        <dbReference type="Proteomes" id="UP000515708"/>
    </source>
</evidence>
<proteinExistence type="predicted"/>
<dbReference type="SUPFAM" id="SSF55781">
    <property type="entry name" value="GAF domain-like"/>
    <property type="match status" value="1"/>
</dbReference>
<dbReference type="Proteomes" id="UP000515708">
    <property type="component" value="Chromosome"/>
</dbReference>